<dbReference type="InterPro" id="IPR016204">
    <property type="entry name" value="HDH"/>
</dbReference>
<comment type="pathway">
    <text evidence="3 16">Amino-acid biosynthesis; L-methionine biosynthesis via de novo pathway; L-homoserine from L-aspartate: step 3/3.</text>
</comment>
<keyword evidence="12" id="KW-0520">NAD</keyword>
<dbReference type="PANTHER" id="PTHR43331:SF1">
    <property type="entry name" value="HOMOSERINE DEHYDROGENASE"/>
    <property type="match status" value="1"/>
</dbReference>
<dbReference type="EC" id="1.1.1.3" evidence="5 16"/>
<evidence type="ECO:0000256" key="8">
    <source>
        <dbReference type="ARBA" id="ARBA00022697"/>
    </source>
</evidence>
<keyword evidence="7 16" id="KW-0028">Amino-acid biosynthesis</keyword>
<dbReference type="UniPathway" id="UPA00051">
    <property type="reaction ID" value="UER00465"/>
</dbReference>
<dbReference type="InterPro" id="IPR001342">
    <property type="entry name" value="HDH_cat"/>
</dbReference>
<evidence type="ECO:0000256" key="2">
    <source>
        <dbReference type="ARBA" id="ARBA00005056"/>
    </source>
</evidence>
<dbReference type="InterPro" id="IPR036291">
    <property type="entry name" value="NAD(P)-bd_dom_sf"/>
</dbReference>
<dbReference type="Gene3D" id="3.40.50.720">
    <property type="entry name" value="NAD(P)-binding Rossmann-like Domain"/>
    <property type="match status" value="1"/>
</dbReference>
<evidence type="ECO:0000256" key="6">
    <source>
        <dbReference type="ARBA" id="ARBA00013376"/>
    </source>
</evidence>
<dbReference type="PROSITE" id="PS01042">
    <property type="entry name" value="HOMOSER_DHGENASE"/>
    <property type="match status" value="1"/>
</dbReference>
<dbReference type="FunFam" id="3.40.50.720:FF:000062">
    <property type="entry name" value="Homoserine dehydrogenase"/>
    <property type="match status" value="1"/>
</dbReference>
<evidence type="ECO:0000256" key="17">
    <source>
        <dbReference type="RuleBase" id="RU004171"/>
    </source>
</evidence>
<evidence type="ECO:0000256" key="15">
    <source>
        <dbReference type="PIRSR" id="PIRSR000098-2"/>
    </source>
</evidence>
<dbReference type="SUPFAM" id="SSF51735">
    <property type="entry name" value="NAD(P)-binding Rossmann-fold domains"/>
    <property type="match status" value="1"/>
</dbReference>
<accession>A0A7C3GGN2</accession>
<dbReference type="GO" id="GO:0009088">
    <property type="term" value="P:threonine biosynthetic process"/>
    <property type="evidence" value="ECO:0007669"/>
    <property type="project" value="UniProtKB-UniPathway"/>
</dbReference>
<dbReference type="PANTHER" id="PTHR43331">
    <property type="entry name" value="HOMOSERINE DEHYDROGENASE"/>
    <property type="match status" value="1"/>
</dbReference>
<dbReference type="InterPro" id="IPR019811">
    <property type="entry name" value="HDH_CS"/>
</dbReference>
<comment type="cofactor">
    <cofactor evidence="1">
        <name>a metal cation</name>
        <dbReference type="ChEBI" id="CHEBI:25213"/>
    </cofactor>
</comment>
<evidence type="ECO:0000256" key="5">
    <source>
        <dbReference type="ARBA" id="ARBA00013213"/>
    </source>
</evidence>
<comment type="catalytic activity">
    <reaction evidence="16">
        <text>L-homoserine + NADP(+) = L-aspartate 4-semialdehyde + NADPH + H(+)</text>
        <dbReference type="Rhea" id="RHEA:15761"/>
        <dbReference type="ChEBI" id="CHEBI:15378"/>
        <dbReference type="ChEBI" id="CHEBI:57476"/>
        <dbReference type="ChEBI" id="CHEBI:57783"/>
        <dbReference type="ChEBI" id="CHEBI:58349"/>
        <dbReference type="ChEBI" id="CHEBI:537519"/>
        <dbReference type="EC" id="1.1.1.3"/>
    </reaction>
</comment>
<feature type="binding site" evidence="15">
    <location>
        <position position="105"/>
    </location>
    <ligand>
        <name>NADPH</name>
        <dbReference type="ChEBI" id="CHEBI:57783"/>
    </ligand>
</feature>
<dbReference type="FunFam" id="3.30.360.10:FF:000005">
    <property type="entry name" value="Homoserine dehydrogenase"/>
    <property type="match status" value="1"/>
</dbReference>
<dbReference type="PROSITE" id="PS51671">
    <property type="entry name" value="ACT"/>
    <property type="match status" value="1"/>
</dbReference>
<evidence type="ECO:0000259" key="18">
    <source>
        <dbReference type="PROSITE" id="PS51671"/>
    </source>
</evidence>
<evidence type="ECO:0000256" key="3">
    <source>
        <dbReference type="ARBA" id="ARBA00005062"/>
    </source>
</evidence>
<feature type="domain" description="ACT" evidence="18">
    <location>
        <begin position="350"/>
        <end position="425"/>
    </location>
</feature>
<keyword evidence="13 16" id="KW-0486">Methionine biosynthesis</keyword>
<dbReference type="GO" id="GO:0046872">
    <property type="term" value="F:metal ion binding"/>
    <property type="evidence" value="ECO:0007669"/>
    <property type="project" value="UniProtKB-KW"/>
</dbReference>
<comment type="caution">
    <text evidence="19">The sequence shown here is derived from an EMBL/GenBank/DDBJ whole genome shotgun (WGS) entry which is preliminary data.</text>
</comment>
<keyword evidence="8 16" id="KW-0791">Threonine biosynthesis</keyword>
<organism evidence="19">
    <name type="scientific">Thermosulfurimonas dismutans</name>
    <dbReference type="NCBI Taxonomy" id="999894"/>
    <lineage>
        <taxon>Bacteria</taxon>
        <taxon>Pseudomonadati</taxon>
        <taxon>Thermodesulfobacteriota</taxon>
        <taxon>Thermodesulfobacteria</taxon>
        <taxon>Thermodesulfobacteriales</taxon>
        <taxon>Thermodesulfobacteriaceae</taxon>
        <taxon>Thermosulfurimonas</taxon>
    </lineage>
</organism>
<dbReference type="AlphaFoldDB" id="A0A7C3GGN2"/>
<evidence type="ECO:0000256" key="9">
    <source>
        <dbReference type="ARBA" id="ARBA00022723"/>
    </source>
</evidence>
<keyword evidence="10 15" id="KW-0521">NADP</keyword>
<comment type="similarity">
    <text evidence="4 17">Belongs to the homoserine dehydrogenase family.</text>
</comment>
<name>A0A7C3GGN2_9BACT</name>
<evidence type="ECO:0000256" key="13">
    <source>
        <dbReference type="ARBA" id="ARBA00023167"/>
    </source>
</evidence>
<sequence length="429" mass="47089">MREVGVGLLGLGVVGSGVWELLARNRDFLARKTGVRLTVRKILVRDPDKPRRARVPREILTTDPREVLESREVDIVCELMGGIEPARTYLLAALRQGKHVVTANKAVLAEHGPEIFQAAESAEKGLFFEAAVGGGVPIVKTLRESLSANRIRRLTAIVNGTCNYILSRMSEEGLSFEQALREAQERGFAEADPRLDLSGRDSVHKLAILATLAYGSFVPADRIYEEGIIGVDPQDLIFAREFGYCLKLLAIAREEEGRVEVRVHPTLIPEDHVLASVRGAYNGFFLEGDFVGQVFLYGLGAGAEPTASAVVADLLDAARLILSGARPTPILFRESPLSLKPQEEVVSRYYFRFSAVDRPGVLSQISGVLGQHGISIASVIQKGRTEHGPVPIVMLTHEAREREVRQALAEIDRLEVVVLPTKVLRILEE</sequence>
<dbReference type="SUPFAM" id="SSF55021">
    <property type="entry name" value="ACT-like"/>
    <property type="match status" value="1"/>
</dbReference>
<dbReference type="Proteomes" id="UP000886043">
    <property type="component" value="Unassembled WGS sequence"/>
</dbReference>
<feature type="binding site" evidence="15">
    <location>
        <begin position="9"/>
        <end position="16"/>
    </location>
    <ligand>
        <name>NADP(+)</name>
        <dbReference type="ChEBI" id="CHEBI:58349"/>
    </ligand>
</feature>
<feature type="active site" description="Proton donor" evidence="14">
    <location>
        <position position="205"/>
    </location>
</feature>
<dbReference type="InterPro" id="IPR002912">
    <property type="entry name" value="ACT_dom"/>
</dbReference>
<dbReference type="SUPFAM" id="SSF55347">
    <property type="entry name" value="Glyceraldehyde-3-phosphate dehydrogenase-like, C-terminal domain"/>
    <property type="match status" value="1"/>
</dbReference>
<dbReference type="CDD" id="cd04881">
    <property type="entry name" value="ACT_HSDH-Hom"/>
    <property type="match status" value="1"/>
</dbReference>
<dbReference type="PIRSF" id="PIRSF000098">
    <property type="entry name" value="Homoser_dehydrog"/>
    <property type="match status" value="1"/>
</dbReference>
<comment type="pathway">
    <text evidence="2 16">Amino-acid biosynthesis; L-threonine biosynthesis; L-threonine from L-aspartate: step 3/5.</text>
</comment>
<evidence type="ECO:0000256" key="4">
    <source>
        <dbReference type="ARBA" id="ARBA00006753"/>
    </source>
</evidence>
<dbReference type="Gene3D" id="3.30.360.10">
    <property type="entry name" value="Dihydrodipicolinate Reductase, domain 2"/>
    <property type="match status" value="1"/>
</dbReference>
<evidence type="ECO:0000313" key="19">
    <source>
        <dbReference type="EMBL" id="HFC97579.1"/>
    </source>
</evidence>
<evidence type="ECO:0000256" key="12">
    <source>
        <dbReference type="ARBA" id="ARBA00023027"/>
    </source>
</evidence>
<evidence type="ECO:0000256" key="16">
    <source>
        <dbReference type="RuleBase" id="RU000579"/>
    </source>
</evidence>
<dbReference type="InterPro" id="IPR045865">
    <property type="entry name" value="ACT-like_dom_sf"/>
</dbReference>
<evidence type="ECO:0000256" key="11">
    <source>
        <dbReference type="ARBA" id="ARBA00023002"/>
    </source>
</evidence>
<dbReference type="UniPathway" id="UPA00050">
    <property type="reaction ID" value="UER00063"/>
</dbReference>
<dbReference type="InterPro" id="IPR005106">
    <property type="entry name" value="Asp/hSer_DH_NAD-bd"/>
</dbReference>
<dbReference type="Pfam" id="PF01842">
    <property type="entry name" value="ACT"/>
    <property type="match status" value="1"/>
</dbReference>
<dbReference type="GO" id="GO:0009086">
    <property type="term" value="P:methionine biosynthetic process"/>
    <property type="evidence" value="ECO:0007669"/>
    <property type="project" value="UniProtKB-KW"/>
</dbReference>
<dbReference type="Pfam" id="PF00742">
    <property type="entry name" value="Homoserine_dh"/>
    <property type="match status" value="1"/>
</dbReference>
<feature type="binding site" evidence="15">
    <location>
        <position position="190"/>
    </location>
    <ligand>
        <name>L-homoserine</name>
        <dbReference type="ChEBI" id="CHEBI:57476"/>
    </ligand>
</feature>
<proteinExistence type="inferred from homology"/>
<dbReference type="Gene3D" id="3.30.70.260">
    <property type="match status" value="1"/>
</dbReference>
<dbReference type="Pfam" id="PF03447">
    <property type="entry name" value="NAD_binding_3"/>
    <property type="match status" value="1"/>
</dbReference>
<keyword evidence="11 16" id="KW-0560">Oxidoreductase</keyword>
<protein>
    <recommendedName>
        <fullName evidence="6 16">Homoserine dehydrogenase</fullName>
        <ecNumber evidence="5 16">1.1.1.3</ecNumber>
    </recommendedName>
</protein>
<evidence type="ECO:0000256" key="10">
    <source>
        <dbReference type="ARBA" id="ARBA00022857"/>
    </source>
</evidence>
<keyword evidence="9" id="KW-0479">Metal-binding</keyword>
<dbReference type="EMBL" id="DRMH01000046">
    <property type="protein sequence ID" value="HFC97579.1"/>
    <property type="molecule type" value="Genomic_DNA"/>
</dbReference>
<dbReference type="NCBIfam" id="NF004976">
    <property type="entry name" value="PRK06349.1"/>
    <property type="match status" value="1"/>
</dbReference>
<dbReference type="GO" id="GO:0004412">
    <property type="term" value="F:homoserine dehydrogenase activity"/>
    <property type="evidence" value="ECO:0007669"/>
    <property type="project" value="UniProtKB-EC"/>
</dbReference>
<evidence type="ECO:0000256" key="14">
    <source>
        <dbReference type="PIRSR" id="PIRSR000098-1"/>
    </source>
</evidence>
<gene>
    <name evidence="19" type="ORF">ENJ40_03850</name>
</gene>
<dbReference type="FunFam" id="3.30.70.260:FF:000030">
    <property type="entry name" value="Homoserine dehydrogenase"/>
    <property type="match status" value="1"/>
</dbReference>
<evidence type="ECO:0000256" key="1">
    <source>
        <dbReference type="ARBA" id="ARBA00001920"/>
    </source>
</evidence>
<dbReference type="GO" id="GO:0050661">
    <property type="term" value="F:NADP binding"/>
    <property type="evidence" value="ECO:0007669"/>
    <property type="project" value="InterPro"/>
</dbReference>
<evidence type="ECO:0000256" key="7">
    <source>
        <dbReference type="ARBA" id="ARBA00022605"/>
    </source>
</evidence>
<reference evidence="19" key="1">
    <citation type="journal article" date="2020" name="mSystems">
        <title>Genome- and Community-Level Interaction Insights into Carbon Utilization and Element Cycling Functions of Hydrothermarchaeota in Hydrothermal Sediment.</title>
        <authorList>
            <person name="Zhou Z."/>
            <person name="Liu Y."/>
            <person name="Xu W."/>
            <person name="Pan J."/>
            <person name="Luo Z.H."/>
            <person name="Li M."/>
        </authorList>
    </citation>
    <scope>NUCLEOTIDE SEQUENCE [LARGE SCALE GENOMIC DNA]</scope>
    <source>
        <strain evidence="19">HyVt-483</strain>
    </source>
</reference>